<sequence length="250" mass="29054">MRFGRDLHIHRLPDWTTRYIDYDGLKLWLKSSRVETSAFTAERLELHSVERFLATQIEVAFSWIQDIFSRFSLDLSGPPFFPSLQQANRAELQDLQRCLLEHSSFVSRLDMFSSTNRTIVRRILAKARVSIDDVPFNITSLQLYTQPWIQLLKHTNHVLQHIEKALLTGTAALQQKSIVLEKFPMIGQVSWQAMQQIIIMDDNNSDLRRSLSKLEEAEQKRDILDSLVYLATLHRAPNCAKALLEFDKET</sequence>
<evidence type="ECO:0000313" key="2">
    <source>
        <dbReference type="EMBL" id="KAK2591535.1"/>
    </source>
</evidence>
<reference evidence="2" key="1">
    <citation type="submission" date="2023-06" db="EMBL/GenBank/DDBJ databases">
        <title>Conoideocrella luteorostrata (Hypocreales: Clavicipitaceae), a potential biocontrol fungus for elongate hemlock scale in United States Christmas tree production areas.</title>
        <authorList>
            <person name="Barrett H."/>
            <person name="Lovett B."/>
            <person name="Macias A.M."/>
            <person name="Stajich J.E."/>
            <person name="Kasson M.T."/>
        </authorList>
    </citation>
    <scope>NUCLEOTIDE SEQUENCE</scope>
    <source>
        <strain evidence="2">ARSEF 14590</strain>
    </source>
</reference>
<evidence type="ECO:0000256" key="1">
    <source>
        <dbReference type="SAM" id="Coils"/>
    </source>
</evidence>
<keyword evidence="2" id="KW-0378">Hydrolase</keyword>
<dbReference type="Proteomes" id="UP001251528">
    <property type="component" value="Unassembled WGS sequence"/>
</dbReference>
<organism evidence="2 3">
    <name type="scientific">Conoideocrella luteorostrata</name>
    <dbReference type="NCBI Taxonomy" id="1105319"/>
    <lineage>
        <taxon>Eukaryota</taxon>
        <taxon>Fungi</taxon>
        <taxon>Dikarya</taxon>
        <taxon>Ascomycota</taxon>
        <taxon>Pezizomycotina</taxon>
        <taxon>Sordariomycetes</taxon>
        <taxon>Hypocreomycetidae</taxon>
        <taxon>Hypocreales</taxon>
        <taxon>Clavicipitaceae</taxon>
        <taxon>Conoideocrella</taxon>
    </lineage>
</organism>
<evidence type="ECO:0000313" key="3">
    <source>
        <dbReference type="Proteomes" id="UP001251528"/>
    </source>
</evidence>
<name>A0AAJ0CEN9_9HYPO</name>
<gene>
    <name evidence="2" type="primary">GDE1_1</name>
    <name evidence="2" type="ORF">QQS21_010785</name>
</gene>
<accession>A0AAJ0CEN9</accession>
<feature type="coiled-coil region" evidence="1">
    <location>
        <begin position="200"/>
        <end position="227"/>
    </location>
</feature>
<proteinExistence type="predicted"/>
<dbReference type="EMBL" id="JASWJB010000328">
    <property type="protein sequence ID" value="KAK2591535.1"/>
    <property type="molecule type" value="Genomic_DNA"/>
</dbReference>
<dbReference type="GO" id="GO:0008889">
    <property type="term" value="F:glycerophosphodiester phosphodiesterase activity"/>
    <property type="evidence" value="ECO:0007669"/>
    <property type="project" value="UniProtKB-EC"/>
</dbReference>
<dbReference type="EC" id="3.1.4.46" evidence="2"/>
<protein>
    <submittedName>
        <fullName evidence="2">Glycerophosphocholine phosphodiesterase</fullName>
        <ecNumber evidence="2">3.1.4.46</ecNumber>
    </submittedName>
</protein>
<comment type="caution">
    <text evidence="2">The sequence shown here is derived from an EMBL/GenBank/DDBJ whole genome shotgun (WGS) entry which is preliminary data.</text>
</comment>
<keyword evidence="1" id="KW-0175">Coiled coil</keyword>
<feature type="non-terminal residue" evidence="2">
    <location>
        <position position="250"/>
    </location>
</feature>
<dbReference type="AlphaFoldDB" id="A0AAJ0CEN9"/>
<keyword evidence="3" id="KW-1185">Reference proteome</keyword>